<dbReference type="PANTHER" id="PTHR44329">
    <property type="entry name" value="SERINE/THREONINE-PROTEIN KINASE TNNI3K-RELATED"/>
    <property type="match status" value="1"/>
</dbReference>
<comment type="similarity">
    <text evidence="2">Belongs to the protein kinase superfamily. STE Ser/Thr protein kinase family. MAP kinase kinase kinase subfamily.</text>
</comment>
<evidence type="ECO:0000259" key="8">
    <source>
        <dbReference type="PROSITE" id="PS50002"/>
    </source>
</evidence>
<dbReference type="AlphaFoldDB" id="A0A8H3BYD2"/>
<accession>A0A8H3BYD2</accession>
<dbReference type="Gene3D" id="2.30.30.40">
    <property type="entry name" value="SH3 Domains"/>
    <property type="match status" value="2"/>
</dbReference>
<dbReference type="EMBL" id="CAJMXA010001776">
    <property type="protein sequence ID" value="CAE6469551.1"/>
    <property type="molecule type" value="Genomic_DNA"/>
</dbReference>
<reference evidence="10" key="1">
    <citation type="submission" date="2021-01" db="EMBL/GenBank/DDBJ databases">
        <authorList>
            <person name="Kaushik A."/>
        </authorList>
    </citation>
    <scope>NUCLEOTIDE SEQUENCE</scope>
    <source>
        <strain evidence="10">AG6-10EEA</strain>
    </source>
</reference>
<dbReference type="InterPro" id="IPR001245">
    <property type="entry name" value="Ser-Thr/Tyr_kinase_cat_dom"/>
</dbReference>
<comment type="catalytic activity">
    <reaction evidence="6">
        <text>L-seryl-[protein] + ATP = O-phospho-L-seryl-[protein] + ADP + H(+)</text>
        <dbReference type="Rhea" id="RHEA:17989"/>
        <dbReference type="Rhea" id="RHEA-COMP:9863"/>
        <dbReference type="Rhea" id="RHEA-COMP:11604"/>
        <dbReference type="ChEBI" id="CHEBI:15378"/>
        <dbReference type="ChEBI" id="CHEBI:29999"/>
        <dbReference type="ChEBI" id="CHEBI:30616"/>
        <dbReference type="ChEBI" id="CHEBI:83421"/>
        <dbReference type="ChEBI" id="CHEBI:456216"/>
        <dbReference type="EC" id="2.7.11.25"/>
    </reaction>
</comment>
<protein>
    <recommendedName>
        <fullName evidence="3">mitogen-activated protein kinase kinase kinase</fullName>
        <ecNumber evidence="3">2.7.11.25</ecNumber>
    </recommendedName>
</protein>
<dbReference type="Pfam" id="PF00069">
    <property type="entry name" value="Pkinase"/>
    <property type="match status" value="1"/>
</dbReference>
<keyword evidence="4 7" id="KW-0728">SH3 domain</keyword>
<evidence type="ECO:0000313" key="10">
    <source>
        <dbReference type="EMBL" id="CAE6469551.1"/>
    </source>
</evidence>
<dbReference type="Pfam" id="PF00018">
    <property type="entry name" value="SH3_1"/>
    <property type="match status" value="1"/>
</dbReference>
<comment type="caution">
    <text evidence="10">The sequence shown here is derived from an EMBL/GenBank/DDBJ whole genome shotgun (WGS) entry which is preliminary data.</text>
</comment>
<dbReference type="Pfam" id="PF07714">
    <property type="entry name" value="PK_Tyr_Ser-Thr"/>
    <property type="match status" value="1"/>
</dbReference>
<dbReference type="PANTHER" id="PTHR44329:SF214">
    <property type="entry name" value="PROTEIN KINASE DOMAIN-CONTAINING PROTEIN"/>
    <property type="match status" value="1"/>
</dbReference>
<dbReference type="PRINTS" id="PR00109">
    <property type="entry name" value="TYRKINASE"/>
</dbReference>
<feature type="domain" description="SH3" evidence="8">
    <location>
        <begin position="129"/>
        <end position="189"/>
    </location>
</feature>
<comment type="cofactor">
    <cofactor evidence="1">
        <name>Mg(2+)</name>
        <dbReference type="ChEBI" id="CHEBI:18420"/>
    </cofactor>
</comment>
<dbReference type="PROSITE" id="PS50002">
    <property type="entry name" value="SH3"/>
    <property type="match status" value="2"/>
</dbReference>
<evidence type="ECO:0000256" key="1">
    <source>
        <dbReference type="ARBA" id="ARBA00001946"/>
    </source>
</evidence>
<dbReference type="CDD" id="cd00174">
    <property type="entry name" value="SH3"/>
    <property type="match status" value="1"/>
</dbReference>
<evidence type="ECO:0000256" key="4">
    <source>
        <dbReference type="ARBA" id="ARBA00022443"/>
    </source>
</evidence>
<evidence type="ECO:0000256" key="7">
    <source>
        <dbReference type="PROSITE-ProRule" id="PRU00192"/>
    </source>
</evidence>
<evidence type="ECO:0000256" key="3">
    <source>
        <dbReference type="ARBA" id="ARBA00012406"/>
    </source>
</evidence>
<feature type="domain" description="Protein kinase" evidence="9">
    <location>
        <begin position="536"/>
        <end position="799"/>
    </location>
</feature>
<dbReference type="InterPro" id="IPR008271">
    <property type="entry name" value="Ser/Thr_kinase_AS"/>
</dbReference>
<dbReference type="InterPro" id="IPR011009">
    <property type="entry name" value="Kinase-like_dom_sf"/>
</dbReference>
<feature type="domain" description="Protein kinase" evidence="9">
    <location>
        <begin position="238"/>
        <end position="501"/>
    </location>
</feature>
<organism evidence="10 11">
    <name type="scientific">Rhizoctonia solani</name>
    <dbReference type="NCBI Taxonomy" id="456999"/>
    <lineage>
        <taxon>Eukaryota</taxon>
        <taxon>Fungi</taxon>
        <taxon>Dikarya</taxon>
        <taxon>Basidiomycota</taxon>
        <taxon>Agaricomycotina</taxon>
        <taxon>Agaricomycetes</taxon>
        <taxon>Cantharellales</taxon>
        <taxon>Ceratobasidiaceae</taxon>
        <taxon>Rhizoctonia</taxon>
    </lineage>
</organism>
<dbReference type="InterPro" id="IPR051681">
    <property type="entry name" value="Ser/Thr_Kinases-Pseudokinases"/>
</dbReference>
<evidence type="ECO:0000313" key="11">
    <source>
        <dbReference type="Proteomes" id="UP000663853"/>
    </source>
</evidence>
<dbReference type="PROSITE" id="PS50011">
    <property type="entry name" value="PROTEIN_KINASE_DOM"/>
    <property type="match status" value="2"/>
</dbReference>
<dbReference type="PROSITE" id="PS00108">
    <property type="entry name" value="PROTEIN_KINASE_ST"/>
    <property type="match status" value="1"/>
</dbReference>
<dbReference type="Gene3D" id="1.10.510.10">
    <property type="entry name" value="Transferase(Phosphotransferase) domain 1"/>
    <property type="match status" value="2"/>
</dbReference>
<dbReference type="GO" id="GO:0005524">
    <property type="term" value="F:ATP binding"/>
    <property type="evidence" value="ECO:0007669"/>
    <property type="project" value="InterPro"/>
</dbReference>
<evidence type="ECO:0000259" key="9">
    <source>
        <dbReference type="PROSITE" id="PS50011"/>
    </source>
</evidence>
<feature type="domain" description="SH3" evidence="8">
    <location>
        <begin position="4"/>
        <end position="73"/>
    </location>
</feature>
<dbReference type="EC" id="2.7.11.25" evidence="3"/>
<sequence length="800" mass="88927">MTTNYISVWTARRGFSPDEDDDAGELAVKKGQMLLLLDASDPDWWKFKIKTNRQQNNGNSGTVPKAFTQEAQFTSAAAACESFIAQADGDLTIFRNDDLSVYCIEGDWALVKGAHAAGYVPRACIKLEEEMNHVVALFDFQATEPEHLGFGEGETLTVLDRTSKDWWRCENADHEIGTVPVNLVKLVPGSATADGDTSSSLGRQYRPIISSDMDVSTIVSILAAHGCTDLSSRTNYDTFSDYPIANGGFADVYRGQLSDGTMVAVKNLRISYGDPGRAKHLKHAARELHSWSKCSHPNILPLLGLTLFRDRIGMVSPWMQEGTLPRYLERNPRVNRCNLCRQVCEGLSYLHGIGFIHGSLRGSNILISNEGAPLLCDFGESQSVNRSMEFTQTNEGFRLALRWAAPELITYSGPPHKGSDVYSLGMTLYEVMTGQIPHHEKSDPGVILDVVLHKRLPKRTESITDGHEAMDKLWELLLRCWSYDPTSRPSAAEVAETMRVIENLLTLSRTMAAQEVVSRLVARGCDDLSHVLNLPSFSDYPVSHGGISDIYQGQLSDGTTVAVKVLRVSIDSIALGSKHLKHAARELYTWNRCKHPNIMPLLGLAVFRDRIGMVAPWMNNGNLPKYLKRVPGVNRYNMCVQICEGLSYLHQIEIVHCDLKGANVLISDEGTPLLTDFGTSLVSDQTLRFTATTSGPSYTLRWSSAELLQETSPHTKVSDIYALGMTIYETMTGKVPFQGRTDANVILRVTNKEFPERPECMPIGDQRSDKLWELLVRCWSYEPEARPNADEATKTMREIA</sequence>
<comment type="catalytic activity">
    <reaction evidence="5">
        <text>L-threonyl-[protein] + ATP = O-phospho-L-threonyl-[protein] + ADP + H(+)</text>
        <dbReference type="Rhea" id="RHEA:46608"/>
        <dbReference type="Rhea" id="RHEA-COMP:11060"/>
        <dbReference type="Rhea" id="RHEA-COMP:11605"/>
        <dbReference type="ChEBI" id="CHEBI:15378"/>
        <dbReference type="ChEBI" id="CHEBI:30013"/>
        <dbReference type="ChEBI" id="CHEBI:30616"/>
        <dbReference type="ChEBI" id="CHEBI:61977"/>
        <dbReference type="ChEBI" id="CHEBI:456216"/>
        <dbReference type="EC" id="2.7.11.25"/>
    </reaction>
</comment>
<gene>
    <name evidence="10" type="ORF">RDB_LOCUS72744</name>
</gene>
<dbReference type="InterPro" id="IPR000719">
    <property type="entry name" value="Prot_kinase_dom"/>
</dbReference>
<evidence type="ECO:0000256" key="6">
    <source>
        <dbReference type="ARBA" id="ARBA00048329"/>
    </source>
</evidence>
<dbReference type="PRINTS" id="PR00499">
    <property type="entry name" value="P67PHOX"/>
</dbReference>
<dbReference type="SMART" id="SM00326">
    <property type="entry name" value="SH3"/>
    <property type="match status" value="3"/>
</dbReference>
<dbReference type="Proteomes" id="UP000663853">
    <property type="component" value="Unassembled WGS sequence"/>
</dbReference>
<evidence type="ECO:0000256" key="2">
    <source>
        <dbReference type="ARBA" id="ARBA00006529"/>
    </source>
</evidence>
<dbReference type="InterPro" id="IPR001452">
    <property type="entry name" value="SH3_domain"/>
</dbReference>
<evidence type="ECO:0000256" key="5">
    <source>
        <dbReference type="ARBA" id="ARBA00047559"/>
    </source>
</evidence>
<dbReference type="SMART" id="SM00220">
    <property type="entry name" value="S_TKc"/>
    <property type="match status" value="2"/>
</dbReference>
<dbReference type="GO" id="GO:0004709">
    <property type="term" value="F:MAP kinase kinase kinase activity"/>
    <property type="evidence" value="ECO:0007669"/>
    <property type="project" value="UniProtKB-EC"/>
</dbReference>
<proteinExistence type="inferred from homology"/>
<name>A0A8H3BYD2_9AGAM</name>
<dbReference type="SUPFAM" id="SSF50044">
    <property type="entry name" value="SH3-domain"/>
    <property type="match status" value="3"/>
</dbReference>
<dbReference type="SUPFAM" id="SSF56112">
    <property type="entry name" value="Protein kinase-like (PK-like)"/>
    <property type="match status" value="2"/>
</dbReference>
<dbReference type="InterPro" id="IPR036028">
    <property type="entry name" value="SH3-like_dom_sf"/>
</dbReference>